<keyword evidence="12 20" id="KW-1133">Transmembrane helix</keyword>
<evidence type="ECO:0000256" key="8">
    <source>
        <dbReference type="ARBA" id="ARBA00022771"/>
    </source>
</evidence>
<evidence type="ECO:0000256" key="3">
    <source>
        <dbReference type="ARBA" id="ARBA00004906"/>
    </source>
</evidence>
<comment type="subcellular location">
    <subcellularLocation>
        <location evidence="2">Endoplasmic reticulum membrane</location>
        <topology evidence="2">Multi-pass membrane protein</topology>
    </subcellularLocation>
</comment>
<dbReference type="CDD" id="cd16788">
    <property type="entry name" value="mRING-HC-C3HC5_RNF26"/>
    <property type="match status" value="1"/>
</dbReference>
<evidence type="ECO:0000313" key="23">
    <source>
        <dbReference type="Proteomes" id="UP000314982"/>
    </source>
</evidence>
<reference evidence="22" key="3">
    <citation type="submission" date="2025-09" db="UniProtKB">
        <authorList>
            <consortium name="Ensembl"/>
        </authorList>
    </citation>
    <scope>IDENTIFICATION</scope>
</reference>
<dbReference type="Pfam" id="PF13920">
    <property type="entry name" value="zf-C3HC4_3"/>
    <property type="match status" value="1"/>
</dbReference>
<protein>
    <recommendedName>
        <fullName evidence="16">E3 ubiquitin-protein ligase RNF26</fullName>
        <ecNumber evidence="4">2.3.2.27</ecNumber>
    </recommendedName>
    <alternativeName>
        <fullName evidence="17">RING finger protein 26</fullName>
    </alternativeName>
</protein>
<feature type="transmembrane region" description="Helical" evidence="20">
    <location>
        <begin position="86"/>
        <end position="108"/>
    </location>
</feature>
<dbReference type="Proteomes" id="UP000314982">
    <property type="component" value="Unassembled WGS sequence"/>
</dbReference>
<keyword evidence="5" id="KW-0808">Transferase</keyword>
<keyword evidence="23" id="KW-1185">Reference proteome</keyword>
<dbReference type="EC" id="2.3.2.27" evidence="4"/>
<dbReference type="GO" id="GO:0008270">
    <property type="term" value="F:zinc ion binding"/>
    <property type="evidence" value="ECO:0007669"/>
    <property type="project" value="UniProtKB-KW"/>
</dbReference>
<dbReference type="GO" id="GO:0005789">
    <property type="term" value="C:endoplasmic reticulum membrane"/>
    <property type="evidence" value="ECO:0007669"/>
    <property type="project" value="UniProtKB-SubCell"/>
</dbReference>
<evidence type="ECO:0000256" key="16">
    <source>
        <dbReference type="ARBA" id="ARBA00067352"/>
    </source>
</evidence>
<comment type="subunit">
    <text evidence="15">Interacts with INCA1. Interacts with TMEM43, ENDOD1, TMEM33 and TMED1 to form a complex capable of modulating innate immune signaling through the cGAS-STING pathway. Interacts with UBE2J1; this interaction is important for SQSTM1 ubiquitination.</text>
</comment>
<evidence type="ECO:0000256" key="20">
    <source>
        <dbReference type="SAM" id="Phobius"/>
    </source>
</evidence>
<evidence type="ECO:0000313" key="22">
    <source>
        <dbReference type="Ensembl" id="ENSHHUP00000057790.1"/>
    </source>
</evidence>
<evidence type="ECO:0000256" key="4">
    <source>
        <dbReference type="ARBA" id="ARBA00012483"/>
    </source>
</evidence>
<dbReference type="Ensembl" id="ENSHHUT00000059773.1">
    <property type="protein sequence ID" value="ENSHHUP00000057790.1"/>
    <property type="gene ID" value="ENSHHUG00000034421.1"/>
</dbReference>
<feature type="compositionally biased region" description="Basic and acidic residues" evidence="19">
    <location>
        <begin position="306"/>
        <end position="328"/>
    </location>
</feature>
<dbReference type="InterPro" id="IPR040089">
    <property type="entry name" value="RNF26_mRING-HC-C3HC5"/>
</dbReference>
<evidence type="ECO:0000256" key="18">
    <source>
        <dbReference type="PROSITE-ProRule" id="PRU00175"/>
    </source>
</evidence>
<dbReference type="PROSITE" id="PS50089">
    <property type="entry name" value="ZF_RING_2"/>
    <property type="match status" value="1"/>
</dbReference>
<sequence>MGLVNLVFCTIGKCFDFIFFLLDLNFLIVHSVIRLLAACINFVNKLPMLLTNSMVKCWNFTVFCMVAIMDSVSLLAQGTVNMLGRWLHLLGGLLESFKMVGYLSSHVLLHVRNMFHRGLLCGHCLLQQVWEGCGIAVSLVLYLVNTVVNLLLIGTQNVYSVVVGMWEAVSFPLQKAVELTLTLFTFLYSSLVCTTVVLWTPVRLALEFLGLLGNIFVSVFLLNIYGLILTAAIVVTTTIYMNPELTRLGARHAIGYFNSVPTLQILQRALHRLYMLGRGVWQRLQRQASRLYQAITPVYRNIRVRGEGRTRQPEPSDQEQRALPDGRAGDTAPNAERAARPRHLLTLLQEQEERKKCVICQDSTKTVVLLPCRHLCLCRDCTHTLLRQPIYQQNCPLCRHMILNTMDVYL</sequence>
<evidence type="ECO:0000256" key="15">
    <source>
        <dbReference type="ARBA" id="ARBA00063040"/>
    </source>
</evidence>
<feature type="transmembrane region" description="Helical" evidence="20">
    <location>
        <begin position="181"/>
        <end position="202"/>
    </location>
</feature>
<feature type="transmembrane region" description="Helical" evidence="20">
    <location>
        <begin position="208"/>
        <end position="241"/>
    </location>
</feature>
<dbReference type="GO" id="GO:0016567">
    <property type="term" value="P:protein ubiquitination"/>
    <property type="evidence" value="ECO:0007669"/>
    <property type="project" value="TreeGrafter"/>
</dbReference>
<evidence type="ECO:0000256" key="1">
    <source>
        <dbReference type="ARBA" id="ARBA00000900"/>
    </source>
</evidence>
<dbReference type="InterPro" id="IPR001841">
    <property type="entry name" value="Znf_RING"/>
</dbReference>
<feature type="transmembrane region" description="Helical" evidence="20">
    <location>
        <begin position="17"/>
        <end position="37"/>
    </location>
</feature>
<keyword evidence="6 20" id="KW-0812">Transmembrane</keyword>
<evidence type="ECO:0000256" key="7">
    <source>
        <dbReference type="ARBA" id="ARBA00022723"/>
    </source>
</evidence>
<dbReference type="GO" id="GO:0061630">
    <property type="term" value="F:ubiquitin protein ligase activity"/>
    <property type="evidence" value="ECO:0007669"/>
    <property type="project" value="UniProtKB-EC"/>
</dbReference>
<evidence type="ECO:0000256" key="11">
    <source>
        <dbReference type="ARBA" id="ARBA00022833"/>
    </source>
</evidence>
<evidence type="ECO:0000256" key="13">
    <source>
        <dbReference type="ARBA" id="ARBA00023136"/>
    </source>
</evidence>
<keyword evidence="11" id="KW-0862">Zinc</keyword>
<evidence type="ECO:0000256" key="6">
    <source>
        <dbReference type="ARBA" id="ARBA00022692"/>
    </source>
</evidence>
<keyword evidence="8 18" id="KW-0863">Zinc-finger</keyword>
<dbReference type="FunFam" id="3.30.40.10:FF:000387">
    <property type="entry name" value="RING finger protein 26"/>
    <property type="match status" value="1"/>
</dbReference>
<comment type="pathway">
    <text evidence="3">Protein modification; protein ubiquitination.</text>
</comment>
<name>A0A4W5P8B2_9TELE</name>
<feature type="transmembrane region" description="Helical" evidence="20">
    <location>
        <begin position="120"/>
        <end position="144"/>
    </location>
</feature>
<reference evidence="23" key="1">
    <citation type="submission" date="2018-06" db="EMBL/GenBank/DDBJ databases">
        <title>Genome assembly of Danube salmon.</title>
        <authorList>
            <person name="Macqueen D.J."/>
            <person name="Gundappa M.K."/>
        </authorList>
    </citation>
    <scope>NUCLEOTIDE SEQUENCE [LARGE SCALE GENOMIC DNA]</scope>
</reference>
<evidence type="ECO:0000256" key="17">
    <source>
        <dbReference type="ARBA" id="ARBA00075536"/>
    </source>
</evidence>
<keyword evidence="10" id="KW-0256">Endoplasmic reticulum</keyword>
<comment type="function">
    <text evidence="14">E3 ubiquitin-protein ligase that plays a key role in endosome organization by retaining vesicles in the perinuclear cloud. Acts as a platform for perinuclear positioning of the endosomal system by mediating ubiquitination of SQSTM1 through interaction with the ubiquitin conjugating enzyme UBE2J1. Ubiquitinated SQSTM1 attracts specific vesicle-associated adapters, forming a molecular bridge that restrains cognate vesicles in the perinuclear region and organizes the endosomal pathway for efficient cargo transport. Also acts as a regulator of type I interferon production in response to viral infection by mediating the formation of 'Lys-11'-linked polyubiquitin chains on TMEM173/STING, leading to stabilize TMEM173/STING. Also required to limit type I interferon response by promoting autophagic degradation of IRF3.</text>
</comment>
<evidence type="ECO:0000256" key="12">
    <source>
        <dbReference type="ARBA" id="ARBA00022989"/>
    </source>
</evidence>
<evidence type="ECO:0000256" key="2">
    <source>
        <dbReference type="ARBA" id="ARBA00004477"/>
    </source>
</evidence>
<evidence type="ECO:0000259" key="21">
    <source>
        <dbReference type="PROSITE" id="PS50089"/>
    </source>
</evidence>
<dbReference type="STRING" id="62062.ENSHHUP00000057790"/>
<dbReference type="AlphaFoldDB" id="A0A4W5P8B2"/>
<evidence type="ECO:0000256" key="10">
    <source>
        <dbReference type="ARBA" id="ARBA00022824"/>
    </source>
</evidence>
<keyword evidence="9" id="KW-0833">Ubl conjugation pathway</keyword>
<feature type="transmembrane region" description="Helical" evidence="20">
    <location>
        <begin position="58"/>
        <end position="80"/>
    </location>
</feature>
<evidence type="ECO:0000256" key="14">
    <source>
        <dbReference type="ARBA" id="ARBA00057605"/>
    </source>
</evidence>
<keyword evidence="13 20" id="KW-0472">Membrane</keyword>
<dbReference type="PANTHER" id="PTHR22696">
    <property type="entry name" value="E3 UBIQUITIN-PROTEIN LIGASE RNF26"/>
    <property type="match status" value="1"/>
</dbReference>
<dbReference type="GO" id="GO:0006511">
    <property type="term" value="P:ubiquitin-dependent protein catabolic process"/>
    <property type="evidence" value="ECO:0007669"/>
    <property type="project" value="TreeGrafter"/>
</dbReference>
<proteinExistence type="predicted"/>
<dbReference type="SUPFAM" id="SSF57850">
    <property type="entry name" value="RING/U-box"/>
    <property type="match status" value="1"/>
</dbReference>
<evidence type="ECO:0000256" key="5">
    <source>
        <dbReference type="ARBA" id="ARBA00022679"/>
    </source>
</evidence>
<evidence type="ECO:0000256" key="9">
    <source>
        <dbReference type="ARBA" id="ARBA00022786"/>
    </source>
</evidence>
<keyword evidence="7" id="KW-0479">Metal-binding</keyword>
<dbReference type="GeneTree" id="ENSGT00390000016584"/>
<dbReference type="SMART" id="SM00184">
    <property type="entry name" value="RING"/>
    <property type="match status" value="1"/>
</dbReference>
<comment type="catalytic activity">
    <reaction evidence="1">
        <text>S-ubiquitinyl-[E2 ubiquitin-conjugating enzyme]-L-cysteine + [acceptor protein]-L-lysine = [E2 ubiquitin-conjugating enzyme]-L-cysteine + N(6)-ubiquitinyl-[acceptor protein]-L-lysine.</text>
        <dbReference type="EC" id="2.3.2.27"/>
    </reaction>
</comment>
<feature type="domain" description="RING-type" evidence="21">
    <location>
        <begin position="357"/>
        <end position="399"/>
    </location>
</feature>
<organism evidence="22 23">
    <name type="scientific">Hucho hucho</name>
    <name type="common">huchen</name>
    <dbReference type="NCBI Taxonomy" id="62062"/>
    <lineage>
        <taxon>Eukaryota</taxon>
        <taxon>Metazoa</taxon>
        <taxon>Chordata</taxon>
        <taxon>Craniata</taxon>
        <taxon>Vertebrata</taxon>
        <taxon>Euteleostomi</taxon>
        <taxon>Actinopterygii</taxon>
        <taxon>Neopterygii</taxon>
        <taxon>Teleostei</taxon>
        <taxon>Protacanthopterygii</taxon>
        <taxon>Salmoniformes</taxon>
        <taxon>Salmonidae</taxon>
        <taxon>Salmoninae</taxon>
        <taxon>Hucho</taxon>
    </lineage>
</organism>
<dbReference type="PANTHER" id="PTHR22696:SF1">
    <property type="entry name" value="E3 UBIQUITIN-PROTEIN LIGASE RNF26"/>
    <property type="match status" value="1"/>
</dbReference>
<dbReference type="Gene3D" id="3.30.40.10">
    <property type="entry name" value="Zinc/RING finger domain, C3HC4 (zinc finger)"/>
    <property type="match status" value="1"/>
</dbReference>
<reference evidence="22" key="2">
    <citation type="submission" date="2025-08" db="UniProtKB">
        <authorList>
            <consortium name="Ensembl"/>
        </authorList>
    </citation>
    <scope>IDENTIFICATION</scope>
</reference>
<dbReference type="InterPro" id="IPR013083">
    <property type="entry name" value="Znf_RING/FYVE/PHD"/>
</dbReference>
<evidence type="ECO:0000256" key="19">
    <source>
        <dbReference type="SAM" id="MobiDB-lite"/>
    </source>
</evidence>
<accession>A0A4W5P8B2</accession>
<feature type="region of interest" description="Disordered" evidence="19">
    <location>
        <begin position="306"/>
        <end position="336"/>
    </location>
</feature>